<feature type="transmembrane region" description="Helical" evidence="1">
    <location>
        <begin position="143"/>
        <end position="167"/>
    </location>
</feature>
<protein>
    <submittedName>
        <fullName evidence="2">ABC transporter permease</fullName>
    </submittedName>
</protein>
<feature type="transmembrane region" description="Helical" evidence="1">
    <location>
        <begin position="410"/>
        <end position="430"/>
    </location>
</feature>
<reference evidence="2 3" key="1">
    <citation type="submission" date="2020-12" db="EMBL/GenBank/DDBJ databases">
        <title>Complete genome sequence of Mycobacterium heckeshornense JCM 15655T, closely related to a pathogenic non-tuberculous mycobacterial species Mycobacterium xenopi.</title>
        <authorList>
            <person name="Yoshida M."/>
            <person name="Fukano H."/>
            <person name="Asakura T."/>
            <person name="Suzuki M."/>
            <person name="Hoshino Y."/>
        </authorList>
    </citation>
    <scope>NUCLEOTIDE SEQUENCE [LARGE SCALE GENOMIC DNA]</scope>
    <source>
        <strain evidence="2 3">JCM 15655</strain>
    </source>
</reference>
<sequence>MTTATLDRPHRPAHQASPARKWNFSGTLGLLRLYLRRDRIVLPLWVLLLSVPLATVYVGSIEKVYPDQAARAAFAASIMASPAQRALYGQIYADNLGAVGVWKAGMFHLLIAIAVILTVIRHTRADEETGRAELLDSTSVGRYASLTAALLLSSGASIATGAIGAAGLLSTNVPSGGSLAFGAALAASGLVFTAVAAVAAQLSPSARFTRSAAFAVLAVAFSLRAIGDAGSGALSWLSPLGWSLQVRPYAGDRWWVLSLHLLTTVVLIVVAYLLLARRDVGAGLIAERPGPGKAGWSLRGAAGLAWRLDRGAVLIWTVGLCLYGLLIGSIVHGVGDEIGSSAARDIVARMGGTGALEQAFITVAFTMLGMAAAAFSISLSLRLHQEETSQRAETILAGAVGRIHWAATHLTMAIAGPAVAMVLAGIAAGLSYGTAAGDVGGKLSTVVGTAAVQLPAVWLLAAVTAALFGLMPRLASVAWGVLVGFVALYLLGSLSGSAQWVLDLEPFTHIPRAGDGNFTPVPLLWLLLTDAALIASGLAAFRRRDLRC</sequence>
<name>A0A7R7JGM8_9MYCO</name>
<feature type="transmembrane region" description="Helical" evidence="1">
    <location>
        <begin position="522"/>
        <end position="541"/>
    </location>
</feature>
<feature type="transmembrane region" description="Helical" evidence="1">
    <location>
        <begin position="359"/>
        <end position="381"/>
    </location>
</feature>
<evidence type="ECO:0000313" key="3">
    <source>
        <dbReference type="Proteomes" id="UP000595446"/>
    </source>
</evidence>
<keyword evidence="1" id="KW-1133">Transmembrane helix</keyword>
<keyword evidence="1" id="KW-0812">Transmembrane</keyword>
<gene>
    <name evidence="2" type="ORF">MHEC_14330</name>
</gene>
<proteinExistence type="predicted"/>
<feature type="transmembrane region" description="Helical" evidence="1">
    <location>
        <begin position="212"/>
        <end position="234"/>
    </location>
</feature>
<evidence type="ECO:0000256" key="1">
    <source>
        <dbReference type="SAM" id="Phobius"/>
    </source>
</evidence>
<dbReference type="EMBL" id="AP024237">
    <property type="protein sequence ID" value="BCO35000.1"/>
    <property type="molecule type" value="Genomic_DNA"/>
</dbReference>
<feature type="transmembrane region" description="Helical" evidence="1">
    <location>
        <begin position="179"/>
        <end position="200"/>
    </location>
</feature>
<feature type="transmembrane region" description="Helical" evidence="1">
    <location>
        <begin position="477"/>
        <end position="502"/>
    </location>
</feature>
<feature type="transmembrane region" description="Helical" evidence="1">
    <location>
        <begin position="254"/>
        <end position="275"/>
    </location>
</feature>
<dbReference type="Proteomes" id="UP000595446">
    <property type="component" value="Chromosome"/>
</dbReference>
<feature type="transmembrane region" description="Helical" evidence="1">
    <location>
        <begin position="40"/>
        <end position="58"/>
    </location>
</feature>
<evidence type="ECO:0000313" key="2">
    <source>
        <dbReference type="EMBL" id="BCO35000.1"/>
    </source>
</evidence>
<feature type="transmembrane region" description="Helical" evidence="1">
    <location>
        <begin position="313"/>
        <end position="334"/>
    </location>
</feature>
<keyword evidence="1" id="KW-0472">Membrane</keyword>
<feature type="transmembrane region" description="Helical" evidence="1">
    <location>
        <begin position="450"/>
        <end position="470"/>
    </location>
</feature>
<accession>A0A7R7JGM8</accession>
<dbReference type="AlphaFoldDB" id="A0A7R7JGM8"/>
<organism evidence="2 3">
    <name type="scientific">Mycobacterium heckeshornense</name>
    <dbReference type="NCBI Taxonomy" id="110505"/>
    <lineage>
        <taxon>Bacteria</taxon>
        <taxon>Bacillati</taxon>
        <taxon>Actinomycetota</taxon>
        <taxon>Actinomycetes</taxon>
        <taxon>Mycobacteriales</taxon>
        <taxon>Mycobacteriaceae</taxon>
        <taxon>Mycobacterium</taxon>
    </lineage>
</organism>
<dbReference type="RefSeq" id="WP_201399476.1">
    <property type="nucleotide sequence ID" value="NZ_AP024237.1"/>
</dbReference>
<keyword evidence="3" id="KW-1185">Reference proteome</keyword>
<feature type="transmembrane region" description="Helical" evidence="1">
    <location>
        <begin position="104"/>
        <end position="122"/>
    </location>
</feature>